<dbReference type="Proteomes" id="UP000288279">
    <property type="component" value="Unassembled WGS sequence"/>
</dbReference>
<gene>
    <name evidence="4" type="ORF">CWI83_00340</name>
</gene>
<proteinExistence type="predicted"/>
<keyword evidence="5" id="KW-1185">Reference proteome</keyword>
<evidence type="ECO:0000256" key="1">
    <source>
        <dbReference type="SAM" id="MobiDB-lite"/>
    </source>
</evidence>
<dbReference type="Gene3D" id="3.90.1300.10">
    <property type="entry name" value="Amidase signature (AS) domain"/>
    <property type="match status" value="1"/>
</dbReference>
<sequence length="518" mass="55988">MKHYIAMVIFVLLIMPVRASAQTPPDLTEVSMTEMREMMSTGSLTSLEVVNYYLGRIHMHNQQGADLRAVISLLDIDQARALAVELDKERAAGISRGPLHGIPVLIKDNIDTADGLANTAGSWLLRDNYPSDDAFIIKQLRAAGAIILGKANLSEWANFRSTESSSGWSSMGGQTKNPYDTTRSPCGSSSGSAVAVSANFIAGAVGTETDGSLICPAHINGIVSIKPTVGLLSRDGIIPISHSQDTAGPMTRTVADAALMLTVMAGYDERDEQSFASSIDYTQALKEDSLKGKRLGVVRDLSGYHSGVDELFNTRLEQLRAAGAIIVDDLTWPNGRHWDNAEFEVLLHEFKFGLADYLATTDLPYRSLADLISTNQTYQSRVMPWFGQELFQMSEQRTEANVEQYLAAKERAATEAGEKSIDALLAEHNLDAIVAPSGGPAWKIDPITGDHFLGSSSGAPAVAGYPHITVPMGLVQHLPVGMSFFASAKQEALLFEIAYGFEQLTQARTVPSLQPFGH</sequence>
<dbReference type="PANTHER" id="PTHR42678:SF34">
    <property type="entry name" value="OS04G0183300 PROTEIN"/>
    <property type="match status" value="1"/>
</dbReference>
<feature type="chain" id="PRO_5019095285" evidence="2">
    <location>
        <begin position="22"/>
        <end position="518"/>
    </location>
</feature>
<evidence type="ECO:0000259" key="3">
    <source>
        <dbReference type="Pfam" id="PF01425"/>
    </source>
</evidence>
<evidence type="ECO:0000313" key="4">
    <source>
        <dbReference type="EMBL" id="RUO79007.1"/>
    </source>
</evidence>
<accession>A0A432ZMA2</accession>
<dbReference type="Pfam" id="PF01425">
    <property type="entry name" value="Amidase"/>
    <property type="match status" value="1"/>
</dbReference>
<dbReference type="OrthoDB" id="9811471at2"/>
<feature type="signal peptide" evidence="2">
    <location>
        <begin position="1"/>
        <end position="21"/>
    </location>
</feature>
<dbReference type="AlphaFoldDB" id="A0A432ZMA2"/>
<dbReference type="RefSeq" id="WP_126824177.1">
    <property type="nucleotide sequence ID" value="NZ_PIQG01000001.1"/>
</dbReference>
<dbReference type="PANTHER" id="PTHR42678">
    <property type="entry name" value="AMIDASE"/>
    <property type="match status" value="1"/>
</dbReference>
<dbReference type="InterPro" id="IPR023631">
    <property type="entry name" value="Amidase_dom"/>
</dbReference>
<keyword evidence="4" id="KW-0378">Hydrolase</keyword>
<feature type="domain" description="Amidase" evidence="3">
    <location>
        <begin position="48"/>
        <end position="494"/>
    </location>
</feature>
<evidence type="ECO:0000256" key="2">
    <source>
        <dbReference type="SAM" id="SignalP"/>
    </source>
</evidence>
<name>A0A432ZMA2_9GAMM</name>
<protein>
    <submittedName>
        <fullName evidence="4">Amidase</fullName>
        <ecNumber evidence="4">3.5.1.4</ecNumber>
    </submittedName>
</protein>
<dbReference type="NCBIfam" id="NF006006">
    <property type="entry name" value="PRK08137.1"/>
    <property type="match status" value="1"/>
</dbReference>
<feature type="compositionally biased region" description="Low complexity" evidence="1">
    <location>
        <begin position="164"/>
        <end position="173"/>
    </location>
</feature>
<dbReference type="SUPFAM" id="SSF75304">
    <property type="entry name" value="Amidase signature (AS) enzymes"/>
    <property type="match status" value="1"/>
</dbReference>
<dbReference type="GO" id="GO:0004040">
    <property type="term" value="F:amidase activity"/>
    <property type="evidence" value="ECO:0007669"/>
    <property type="project" value="UniProtKB-EC"/>
</dbReference>
<keyword evidence="2" id="KW-0732">Signal</keyword>
<feature type="region of interest" description="Disordered" evidence="1">
    <location>
        <begin position="164"/>
        <end position="185"/>
    </location>
</feature>
<feature type="compositionally biased region" description="Polar residues" evidence="1">
    <location>
        <begin position="174"/>
        <end position="185"/>
    </location>
</feature>
<dbReference type="InterPro" id="IPR036928">
    <property type="entry name" value="AS_sf"/>
</dbReference>
<reference evidence="4 5" key="1">
    <citation type="journal article" date="2011" name="Front. Microbiol.">
        <title>Genomic signatures of strain selection and enhancement in Bacillus atrophaeus var. globigii, a historical biowarfare simulant.</title>
        <authorList>
            <person name="Gibbons H.S."/>
            <person name="Broomall S.M."/>
            <person name="McNew L.A."/>
            <person name="Daligault H."/>
            <person name="Chapman C."/>
            <person name="Bruce D."/>
            <person name="Karavis M."/>
            <person name="Krepps M."/>
            <person name="McGregor P.A."/>
            <person name="Hong C."/>
            <person name="Park K.H."/>
            <person name="Akmal A."/>
            <person name="Feldman A."/>
            <person name="Lin J.S."/>
            <person name="Chang W.E."/>
            <person name="Higgs B.W."/>
            <person name="Demirev P."/>
            <person name="Lindquist J."/>
            <person name="Liem A."/>
            <person name="Fochler E."/>
            <person name="Read T.D."/>
            <person name="Tapia R."/>
            <person name="Johnson S."/>
            <person name="Bishop-Lilly K.A."/>
            <person name="Detter C."/>
            <person name="Han C."/>
            <person name="Sozhamannan S."/>
            <person name="Rosenzweig C.N."/>
            <person name="Skowronski E.W."/>
        </authorList>
    </citation>
    <scope>NUCLEOTIDE SEQUENCE [LARGE SCALE GENOMIC DNA]</scope>
    <source>
        <strain evidence="4 5">PIT1</strain>
    </source>
</reference>
<organism evidence="4 5">
    <name type="scientific">Pseudidiomarina taiwanensis</name>
    <dbReference type="NCBI Taxonomy" id="337250"/>
    <lineage>
        <taxon>Bacteria</taxon>
        <taxon>Pseudomonadati</taxon>
        <taxon>Pseudomonadota</taxon>
        <taxon>Gammaproteobacteria</taxon>
        <taxon>Alteromonadales</taxon>
        <taxon>Idiomarinaceae</taxon>
        <taxon>Pseudidiomarina</taxon>
    </lineage>
</organism>
<comment type="caution">
    <text evidence="4">The sequence shown here is derived from an EMBL/GenBank/DDBJ whole genome shotgun (WGS) entry which is preliminary data.</text>
</comment>
<evidence type="ECO:0000313" key="5">
    <source>
        <dbReference type="Proteomes" id="UP000288279"/>
    </source>
</evidence>
<dbReference type="EMBL" id="PIQG01000001">
    <property type="protein sequence ID" value="RUO79007.1"/>
    <property type="molecule type" value="Genomic_DNA"/>
</dbReference>
<dbReference type="EC" id="3.5.1.4" evidence="4"/>